<name>A0ABS9HS51_9GAMM</name>
<reference evidence="1 2" key="1">
    <citation type="submission" date="2022-01" db="EMBL/GenBank/DDBJ databases">
        <title>Lysobacter chinensis sp. nov., a bacterium isolated from cow dung compost.</title>
        <authorList>
            <person name="Liu Y."/>
        </authorList>
    </citation>
    <scope>NUCLEOTIDE SEQUENCE [LARGE SCALE GENOMIC DNA]</scope>
    <source>
        <strain evidence="1 2">TLK-CK17</strain>
    </source>
</reference>
<keyword evidence="1" id="KW-0808">Transferase</keyword>
<dbReference type="NCBIfam" id="TIGR04325">
    <property type="entry name" value="MTase_LIC12133"/>
    <property type="match status" value="1"/>
</dbReference>
<dbReference type="EC" id="2.1.1.-" evidence="1"/>
<dbReference type="InterPro" id="IPR027612">
    <property type="entry name" value="Put_MTase_LIC12133"/>
</dbReference>
<gene>
    <name evidence="1" type="ORF">L3V18_03995</name>
</gene>
<comment type="caution">
    <text evidence="1">The sequence shown here is derived from an EMBL/GenBank/DDBJ whole genome shotgun (WGS) entry which is preliminary data.</text>
</comment>
<dbReference type="GO" id="GO:0032259">
    <property type="term" value="P:methylation"/>
    <property type="evidence" value="ECO:0007669"/>
    <property type="project" value="UniProtKB-KW"/>
</dbReference>
<keyword evidence="1" id="KW-0489">Methyltransferase</keyword>
<organism evidence="1 2">
    <name type="scientific">Marilutibacter chinensis</name>
    <dbReference type="NCBI Taxonomy" id="2912247"/>
    <lineage>
        <taxon>Bacteria</taxon>
        <taxon>Pseudomonadati</taxon>
        <taxon>Pseudomonadota</taxon>
        <taxon>Gammaproteobacteria</taxon>
        <taxon>Lysobacterales</taxon>
        <taxon>Lysobacteraceae</taxon>
        <taxon>Marilutibacter</taxon>
    </lineage>
</organism>
<keyword evidence="2" id="KW-1185">Reference proteome</keyword>
<accession>A0ABS9HS51</accession>
<sequence>MNFRTGRSEVPHATLTETRSGLRRIAAEAAQLPGLRRLAQPVYRRMFRRPFQEEACYYGIYDSYAEAASAAPATLPKSYDTTASGRMYHDRLDQVRVSDYPMIHWLSRLLALGNRSVFDLGGHVGISYYGFSRYLDYPPDMRWTIHDVNAVVVAGRELARRKDERGLLQFTDSRNGVDGSDIMISCGALQYLDYTLAELLKPLRKRPAHVLINLTPMHRRMNFFTLQNIGFAICPYRVPAVPDFIADMERLGYRVEDHWESFERSLHVPFSPEHDVDCYHGFYFRLATPIAMSAHAAGAAELPRPAVQAMG</sequence>
<evidence type="ECO:0000313" key="2">
    <source>
        <dbReference type="Proteomes" id="UP001430796"/>
    </source>
</evidence>
<dbReference type="Proteomes" id="UP001430796">
    <property type="component" value="Unassembled WGS sequence"/>
</dbReference>
<reference evidence="1 2" key="3">
    <citation type="submission" date="2022-01" db="EMBL/GenBank/DDBJ databases">
        <authorList>
            <person name="Zhou L.Y."/>
        </authorList>
    </citation>
    <scope>NUCLEOTIDE SEQUENCE [LARGE SCALE GENOMIC DNA]</scope>
    <source>
        <strain evidence="1 2">TLK-CK17</strain>
    </source>
</reference>
<dbReference type="GO" id="GO:0008168">
    <property type="term" value="F:methyltransferase activity"/>
    <property type="evidence" value="ECO:0007669"/>
    <property type="project" value="UniProtKB-KW"/>
</dbReference>
<protein>
    <submittedName>
        <fullName evidence="1">Methyltransferase, TIGR04325 family</fullName>
        <ecNumber evidence="1">2.1.1.-</ecNumber>
    </submittedName>
</protein>
<evidence type="ECO:0000313" key="1">
    <source>
        <dbReference type="EMBL" id="MCF7220952.1"/>
    </source>
</evidence>
<proteinExistence type="predicted"/>
<dbReference type="EMBL" id="JAKJPO010000001">
    <property type="protein sequence ID" value="MCF7220952.1"/>
    <property type="molecule type" value="Genomic_DNA"/>
</dbReference>
<dbReference type="RefSeq" id="WP_237053299.1">
    <property type="nucleotide sequence ID" value="NZ_JAKJPO010000001.1"/>
</dbReference>
<reference evidence="2" key="2">
    <citation type="submission" date="2022-01" db="EMBL/GenBank/DDBJ databases">
        <title>Lysobacter chinensis sp. nov., a bacterium isolated from cow dung compost.</title>
        <authorList>
            <person name="Zhou L.Y."/>
        </authorList>
    </citation>
    <scope>NUCLEOTIDE SEQUENCE [LARGE SCALE GENOMIC DNA]</scope>
    <source>
        <strain evidence="2">TLK-CK17</strain>
    </source>
</reference>